<organism evidence="2 3">
    <name type="scientific">Rhizophagus clarus</name>
    <dbReference type="NCBI Taxonomy" id="94130"/>
    <lineage>
        <taxon>Eukaryota</taxon>
        <taxon>Fungi</taxon>
        <taxon>Fungi incertae sedis</taxon>
        <taxon>Mucoromycota</taxon>
        <taxon>Glomeromycotina</taxon>
        <taxon>Glomeromycetes</taxon>
        <taxon>Glomerales</taxon>
        <taxon>Glomeraceae</taxon>
        <taxon>Rhizophagus</taxon>
    </lineage>
</organism>
<protein>
    <submittedName>
        <fullName evidence="2">Uncharacterized protein</fullName>
    </submittedName>
</protein>
<evidence type="ECO:0000313" key="3">
    <source>
        <dbReference type="Proteomes" id="UP000247702"/>
    </source>
</evidence>
<evidence type="ECO:0000256" key="1">
    <source>
        <dbReference type="SAM" id="MobiDB-lite"/>
    </source>
</evidence>
<dbReference type="EMBL" id="BEXD01001257">
    <property type="protein sequence ID" value="GBB93186.1"/>
    <property type="molecule type" value="Genomic_DNA"/>
</dbReference>
<proteinExistence type="predicted"/>
<feature type="compositionally biased region" description="Basic and acidic residues" evidence="1">
    <location>
        <begin position="1074"/>
        <end position="1089"/>
    </location>
</feature>
<name>A0A2Z6RLI8_9GLOM</name>
<dbReference type="Proteomes" id="UP000247702">
    <property type="component" value="Unassembled WGS sequence"/>
</dbReference>
<accession>A0A2Z6RLI8</accession>
<reference evidence="2 3" key="1">
    <citation type="submission" date="2017-11" db="EMBL/GenBank/DDBJ databases">
        <title>The genome of Rhizophagus clarus HR1 reveals common genetic basis of auxotrophy among arbuscular mycorrhizal fungi.</title>
        <authorList>
            <person name="Kobayashi Y."/>
        </authorList>
    </citation>
    <scope>NUCLEOTIDE SEQUENCE [LARGE SCALE GENOMIC DNA]</scope>
    <source>
        <strain evidence="2 3">HR1</strain>
    </source>
</reference>
<dbReference type="AlphaFoldDB" id="A0A2Z6RLI8"/>
<evidence type="ECO:0000313" key="2">
    <source>
        <dbReference type="EMBL" id="GBB93186.1"/>
    </source>
</evidence>
<gene>
    <name evidence="2" type="ORF">RclHR1_21290001</name>
</gene>
<feature type="compositionally biased region" description="Acidic residues" evidence="1">
    <location>
        <begin position="1052"/>
        <end position="1073"/>
    </location>
</feature>
<comment type="caution">
    <text evidence="2">The sequence shown here is derived from an EMBL/GenBank/DDBJ whole genome shotgun (WGS) entry which is preliminary data.</text>
</comment>
<feature type="region of interest" description="Disordered" evidence="1">
    <location>
        <begin position="1052"/>
        <end position="1089"/>
    </location>
</feature>
<keyword evidence="3" id="KW-1185">Reference proteome</keyword>
<sequence length="1172" mass="134108">MPFANIRISKGSQVLHGWYIHPIPYEMTIKEFFVKLVLTKELSPECGINIAASEVIERVELSETPVSTATQISPECGIIELTSSIGVHIHYRLKNDTRMIPDLVPQRNSFMIMMQNAHRTQLYLPIFSQSGKPNRKQTLRGDLVNWVHLHNGGWSTQSLADTQGKQFIVSLVETIWYIDMCNHEKLKERSYHIPELFYEFFGRADPESYKQSRKSFDANELNIHCQALAPYATSSWMLRSNFDWLRDAFDRFIIAISSYVGFLQRQCDITAKNHASENPVRSIDKAVTVKIHKKNIWVAPVDKTKYNHLKNLLIDLPSWKPVNIEEYLPADPVQKMRYIQGLSHAFSFKIGEYRFNSGNNSFNAISIWKIDEQADEMTTLQENSRIASELQAEAPRYHTRAMRINYQRTCDLLLPKVKSSTLRTIYRMLTGDVSAANTTNDAKVDERVKLALELGDPDITIDLREHRSGRSSKYDTFWKIAAQFLAGKAADVVTAVDERRHDTVVHLATAISVNDLLNQIKRECPPETPIPSAQWLRLQFWPKNPTRLSSLQFTGLLPLKFMVQTRQLRAFHPDVHYASALFRYEKEFAVKFRKITNLIFLDDKHRCKVGEPGFPVAAVERGKKVVVSKDTTFAVADHDFTKTGIIPSVAMICNIPESINGDFYAGKVHIGLKDPIFQPSSPLRHATELYHLLLDEELVDKPVLCLYTDGGPDHHCTYTRVQLSYICLFIALDLDYFVAIRTPPQHSWKNPVERIMSILNLGLQSVGLMRTEMNDDSERLMSKCGTMNEIRKKAEENPTLKVDLNASLQAPINLVRSVFDRQFLKDEPLKTFTAASETEMERFWETIQLVDDSVTNEDRTAEHIKQRPLLQKFFEHCCTARHYSFTIKKCGEPGCTICRPPRCLPEDFDQLHRLPDPQPGEDMHYKSFEELYGKETTEDHRPSLKNNKTKTKGKMKFIRAKHTMPFCPSAARAKNVGIAVNCVECEKPRLLFSAKKLTEKDKTILRRFLDTIFYTCGMSFHNTCDLAMAISPKQHDDTENDDEGDDQEIMDVESENENERDEPEDSDNEDESGNEEKEPAEEPEKEEDSIREIFSRVFVNDSWSCASQVEKPYYSAGIFPDVCFECGSPEVTNVAKGEHPHCSGCGGNTINLSKKRLRWKQGGSDKGKRKIG</sequence>